<dbReference type="AlphaFoldDB" id="X6LT84"/>
<reference evidence="2 3" key="1">
    <citation type="journal article" date="2013" name="Curr. Biol.">
        <title>The Genome of the Foraminiferan Reticulomyxa filosa.</title>
        <authorList>
            <person name="Glockner G."/>
            <person name="Hulsmann N."/>
            <person name="Schleicher M."/>
            <person name="Noegel A.A."/>
            <person name="Eichinger L."/>
            <person name="Gallinger C."/>
            <person name="Pawlowski J."/>
            <person name="Sierra R."/>
            <person name="Euteneuer U."/>
            <person name="Pillet L."/>
            <person name="Moustafa A."/>
            <person name="Platzer M."/>
            <person name="Groth M."/>
            <person name="Szafranski K."/>
            <person name="Schliwa M."/>
        </authorList>
    </citation>
    <scope>NUCLEOTIDE SEQUENCE [LARGE SCALE GENOMIC DNA]</scope>
</reference>
<feature type="region of interest" description="Disordered" evidence="1">
    <location>
        <begin position="79"/>
        <end position="129"/>
    </location>
</feature>
<dbReference type="Proteomes" id="UP000023152">
    <property type="component" value="Unassembled WGS sequence"/>
</dbReference>
<protein>
    <submittedName>
        <fullName evidence="2">Chromatin remodelling complex subunit</fullName>
    </submittedName>
</protein>
<gene>
    <name evidence="2" type="ORF">RFI_33080</name>
</gene>
<evidence type="ECO:0000256" key="1">
    <source>
        <dbReference type="SAM" id="MobiDB-lite"/>
    </source>
</evidence>
<keyword evidence="3" id="KW-1185">Reference proteome</keyword>
<accession>X6LT84</accession>
<evidence type="ECO:0000313" key="3">
    <source>
        <dbReference type="Proteomes" id="UP000023152"/>
    </source>
</evidence>
<dbReference type="EMBL" id="ASPP01029511">
    <property type="protein sequence ID" value="ETO04317.1"/>
    <property type="molecule type" value="Genomic_DNA"/>
</dbReference>
<name>X6LT84_RETFI</name>
<sequence>MGGSLGFSDTPEMLQTFFWTNSKNDTNFRFYQNTLSRSCCPNAIARRQILVKDVAKQLAVRDLENDDFDLSVYLIGEDGDEDESTVDEDAKSKDKENNSKSQQQQQQQQQKKKQVTSETPEFHPKRYRNVGNQLFICTASRD</sequence>
<organism evidence="2 3">
    <name type="scientific">Reticulomyxa filosa</name>
    <dbReference type="NCBI Taxonomy" id="46433"/>
    <lineage>
        <taxon>Eukaryota</taxon>
        <taxon>Sar</taxon>
        <taxon>Rhizaria</taxon>
        <taxon>Retaria</taxon>
        <taxon>Foraminifera</taxon>
        <taxon>Monothalamids</taxon>
        <taxon>Reticulomyxidae</taxon>
        <taxon>Reticulomyxa</taxon>
    </lineage>
</organism>
<proteinExistence type="predicted"/>
<feature type="compositionally biased region" description="Basic and acidic residues" evidence="1">
    <location>
        <begin position="88"/>
        <end position="98"/>
    </location>
</feature>
<evidence type="ECO:0000313" key="2">
    <source>
        <dbReference type="EMBL" id="ETO04317.1"/>
    </source>
</evidence>
<comment type="caution">
    <text evidence="2">The sequence shown here is derived from an EMBL/GenBank/DDBJ whole genome shotgun (WGS) entry which is preliminary data.</text>
</comment>
<feature type="compositionally biased region" description="Low complexity" evidence="1">
    <location>
        <begin position="99"/>
        <end position="109"/>
    </location>
</feature>